<dbReference type="Gene3D" id="3.40.50.1010">
    <property type="entry name" value="5'-nuclease"/>
    <property type="match status" value="1"/>
</dbReference>
<evidence type="ECO:0000313" key="2">
    <source>
        <dbReference type="Proteomes" id="UP000183940"/>
    </source>
</evidence>
<proteinExistence type="predicted"/>
<dbReference type="Proteomes" id="UP000183940">
    <property type="component" value="Unassembled WGS sequence"/>
</dbReference>
<organism evidence="1 2">
    <name type="scientific">Roseofilum reptotaenium AO1-A</name>
    <dbReference type="NCBI Taxonomy" id="1925591"/>
    <lineage>
        <taxon>Bacteria</taxon>
        <taxon>Bacillati</taxon>
        <taxon>Cyanobacteriota</taxon>
        <taxon>Cyanophyceae</taxon>
        <taxon>Desertifilales</taxon>
        <taxon>Desertifilaceae</taxon>
        <taxon>Roseofilum</taxon>
    </lineage>
</organism>
<keyword evidence="2" id="KW-1185">Reference proteome</keyword>
<dbReference type="AlphaFoldDB" id="A0A1L9QR28"/>
<gene>
    <name evidence="1" type="ORF">BI308_13145</name>
</gene>
<protein>
    <recommendedName>
        <fullName evidence="3">PIN domain-containing protein</fullName>
    </recommendedName>
</protein>
<dbReference type="SUPFAM" id="SSF88723">
    <property type="entry name" value="PIN domain-like"/>
    <property type="match status" value="1"/>
</dbReference>
<dbReference type="InterPro" id="IPR029060">
    <property type="entry name" value="PIN-like_dom_sf"/>
</dbReference>
<evidence type="ECO:0008006" key="3">
    <source>
        <dbReference type="Google" id="ProtNLM"/>
    </source>
</evidence>
<dbReference type="EMBL" id="MLAW01000021">
    <property type="protein sequence ID" value="OJJ25131.1"/>
    <property type="molecule type" value="Genomic_DNA"/>
</dbReference>
<sequence length="76" mass="8824">MIDDYKSFYFGSPTSLDYPPLFELMAKYKDRPMDLADATLVVTTESVKSQIILTFDSDFFFCLIDDKEPFEVINFS</sequence>
<comment type="caution">
    <text evidence="1">The sequence shown here is derived from an EMBL/GenBank/DDBJ whole genome shotgun (WGS) entry which is preliminary data.</text>
</comment>
<dbReference type="STRING" id="1925591.BI308_13145"/>
<evidence type="ECO:0000313" key="1">
    <source>
        <dbReference type="EMBL" id="OJJ25131.1"/>
    </source>
</evidence>
<accession>A0A1L9QR28</accession>
<reference evidence="1" key="1">
    <citation type="submission" date="2016-10" db="EMBL/GenBank/DDBJ databases">
        <title>CRISPR-Cas defence system in Roseofilum reptotaenium: evidence of a bacteriophage-cyanobacterium arms race in the coral black band disease.</title>
        <authorList>
            <person name="Buerger P."/>
            <person name="Wood-Charlson E.M."/>
            <person name="Weynberg K.D."/>
            <person name="Willis B."/>
            <person name="Van Oppen M.J."/>
        </authorList>
    </citation>
    <scope>NUCLEOTIDE SEQUENCE [LARGE SCALE GENOMIC DNA]</scope>
    <source>
        <strain evidence="1">AO1-A</strain>
    </source>
</reference>
<name>A0A1L9QR28_9CYAN</name>